<evidence type="ECO:0000313" key="2">
    <source>
        <dbReference type="Proteomes" id="UP001162483"/>
    </source>
</evidence>
<dbReference type="Proteomes" id="UP001162483">
    <property type="component" value="Unassembled WGS sequence"/>
</dbReference>
<gene>
    <name evidence="1" type="ORF">SPARVUS_LOCUS6266563</name>
</gene>
<accession>A0ABN9D0J5</accession>
<organism evidence="1 2">
    <name type="scientific">Staurois parvus</name>
    <dbReference type="NCBI Taxonomy" id="386267"/>
    <lineage>
        <taxon>Eukaryota</taxon>
        <taxon>Metazoa</taxon>
        <taxon>Chordata</taxon>
        <taxon>Craniata</taxon>
        <taxon>Vertebrata</taxon>
        <taxon>Euteleostomi</taxon>
        <taxon>Amphibia</taxon>
        <taxon>Batrachia</taxon>
        <taxon>Anura</taxon>
        <taxon>Neobatrachia</taxon>
        <taxon>Ranoidea</taxon>
        <taxon>Ranidae</taxon>
        <taxon>Staurois</taxon>
    </lineage>
</organism>
<keyword evidence="2" id="KW-1185">Reference proteome</keyword>
<dbReference type="EMBL" id="CATNWA010013940">
    <property type="protein sequence ID" value="CAI9566003.1"/>
    <property type="molecule type" value="Genomic_DNA"/>
</dbReference>
<comment type="caution">
    <text evidence="1">The sequence shown here is derived from an EMBL/GenBank/DDBJ whole genome shotgun (WGS) entry which is preliminary data.</text>
</comment>
<feature type="non-terminal residue" evidence="1">
    <location>
        <position position="86"/>
    </location>
</feature>
<name>A0ABN9D0J5_9NEOB</name>
<protein>
    <submittedName>
        <fullName evidence="1">Uncharacterized protein</fullName>
    </submittedName>
</protein>
<proteinExistence type="predicted"/>
<evidence type="ECO:0000313" key="1">
    <source>
        <dbReference type="EMBL" id="CAI9566003.1"/>
    </source>
</evidence>
<reference evidence="1" key="1">
    <citation type="submission" date="2023-05" db="EMBL/GenBank/DDBJ databases">
        <authorList>
            <person name="Stuckert A."/>
        </authorList>
    </citation>
    <scope>NUCLEOTIDE SEQUENCE</scope>
</reference>
<sequence>MRRCIGSPCSTYLVLRSNDVSPEASRPSPPLMSASGFCVPVPVTSGRTGAVAAAGNFENFKKMSFFSKHIFHMLCPVPACILSVFL</sequence>